<dbReference type="Proteomes" id="UP001165405">
    <property type="component" value="Unassembled WGS sequence"/>
</dbReference>
<dbReference type="Pfam" id="PF12146">
    <property type="entry name" value="Hydrolase_4"/>
    <property type="match status" value="1"/>
</dbReference>
<sequence length="286" mass="30457">METQPEAVGGGARASALHVTRTRASRPARGTVVALHGMMESGPTLRSATDAWAADGWHVVAPDLRGHGRSPRWDADDELHPGDRLTQDVVEIVDELLLSDAAQAGPLVLFGHSAGGGVAAAVAAARPDRVRAVVLEDPFWRLPVTRHQDRGVAERAYRDLLDRQAIPPSDLVASGQSAHPAWATAELPAWAQAQHDADPALVRNGDVIPTPPWPDLLSALRAAGSEVLVVTGTGPLVGILEEHRRLIVERGARLAVVEGANHFVRRDAPDRFAELTTAFLADVAPH</sequence>
<dbReference type="InterPro" id="IPR050228">
    <property type="entry name" value="Carboxylesterase_BioH"/>
</dbReference>
<dbReference type="RefSeq" id="WP_236087632.1">
    <property type="nucleotide sequence ID" value="NZ_JAKGSG010000011.1"/>
</dbReference>
<dbReference type="PANTHER" id="PTHR43194:SF2">
    <property type="entry name" value="PEROXISOMAL MEMBRANE PROTEIN LPX1"/>
    <property type="match status" value="1"/>
</dbReference>
<dbReference type="SUPFAM" id="SSF53474">
    <property type="entry name" value="alpha/beta-Hydrolases"/>
    <property type="match status" value="1"/>
</dbReference>
<dbReference type="InterPro" id="IPR000639">
    <property type="entry name" value="Epox_hydrolase-like"/>
</dbReference>
<protein>
    <submittedName>
        <fullName evidence="3">Alpha/beta fold hydrolase</fullName>
    </submittedName>
</protein>
<feature type="domain" description="Serine aminopeptidase S33" evidence="2">
    <location>
        <begin position="27"/>
        <end position="143"/>
    </location>
</feature>
<dbReference type="GO" id="GO:0016787">
    <property type="term" value="F:hydrolase activity"/>
    <property type="evidence" value="ECO:0007669"/>
    <property type="project" value="UniProtKB-KW"/>
</dbReference>
<gene>
    <name evidence="3" type="ORF">L1785_02900</name>
</gene>
<organism evidence="3 4">
    <name type="scientific">Antribacter soli</name>
    <dbReference type="NCBI Taxonomy" id="2910976"/>
    <lineage>
        <taxon>Bacteria</taxon>
        <taxon>Bacillati</taxon>
        <taxon>Actinomycetota</taxon>
        <taxon>Actinomycetes</taxon>
        <taxon>Micrococcales</taxon>
        <taxon>Promicromonosporaceae</taxon>
        <taxon>Antribacter</taxon>
    </lineage>
</organism>
<dbReference type="PRINTS" id="PR00111">
    <property type="entry name" value="ABHYDROLASE"/>
</dbReference>
<dbReference type="PRINTS" id="PR00412">
    <property type="entry name" value="EPOXHYDRLASE"/>
</dbReference>
<dbReference type="PANTHER" id="PTHR43194">
    <property type="entry name" value="HYDROLASE ALPHA/BETA FOLD FAMILY"/>
    <property type="match status" value="1"/>
</dbReference>
<feature type="region of interest" description="Disordered" evidence="1">
    <location>
        <begin position="1"/>
        <end position="25"/>
    </location>
</feature>
<reference evidence="3" key="1">
    <citation type="submission" date="2022-01" db="EMBL/GenBank/DDBJ databases">
        <title>Antribacter sp. nov., isolated from Guizhou of China.</title>
        <authorList>
            <person name="Chengliang C."/>
            <person name="Ya Z."/>
        </authorList>
    </citation>
    <scope>NUCLEOTIDE SEQUENCE</scope>
    <source>
        <strain evidence="3">KLBMP 9083</strain>
    </source>
</reference>
<name>A0AA41QAY0_9MICO</name>
<evidence type="ECO:0000256" key="1">
    <source>
        <dbReference type="SAM" id="MobiDB-lite"/>
    </source>
</evidence>
<proteinExistence type="predicted"/>
<evidence type="ECO:0000259" key="2">
    <source>
        <dbReference type="Pfam" id="PF12146"/>
    </source>
</evidence>
<evidence type="ECO:0000313" key="3">
    <source>
        <dbReference type="EMBL" id="MCF4119918.1"/>
    </source>
</evidence>
<dbReference type="EMBL" id="JAKGSG010000011">
    <property type="protein sequence ID" value="MCF4119918.1"/>
    <property type="molecule type" value="Genomic_DNA"/>
</dbReference>
<comment type="caution">
    <text evidence="3">The sequence shown here is derived from an EMBL/GenBank/DDBJ whole genome shotgun (WGS) entry which is preliminary data.</text>
</comment>
<dbReference type="InterPro" id="IPR029058">
    <property type="entry name" value="AB_hydrolase_fold"/>
</dbReference>
<dbReference type="AlphaFoldDB" id="A0AA41QAY0"/>
<evidence type="ECO:0000313" key="4">
    <source>
        <dbReference type="Proteomes" id="UP001165405"/>
    </source>
</evidence>
<dbReference type="Gene3D" id="3.40.50.1820">
    <property type="entry name" value="alpha/beta hydrolase"/>
    <property type="match status" value="1"/>
</dbReference>
<keyword evidence="3" id="KW-0378">Hydrolase</keyword>
<keyword evidence="4" id="KW-1185">Reference proteome</keyword>
<dbReference type="InterPro" id="IPR000073">
    <property type="entry name" value="AB_hydrolase_1"/>
</dbReference>
<dbReference type="InterPro" id="IPR022742">
    <property type="entry name" value="Hydrolase_4"/>
</dbReference>
<accession>A0AA41QAY0</accession>